<evidence type="ECO:0000256" key="1">
    <source>
        <dbReference type="SAM" id="Phobius"/>
    </source>
</evidence>
<dbReference type="STRING" id="582692.SAMN05720606_11398"/>
<dbReference type="InterPro" id="IPR008964">
    <property type="entry name" value="Invasin/intimin_cell_adhesion"/>
</dbReference>
<dbReference type="SUPFAM" id="SSF55383">
    <property type="entry name" value="Copper amine oxidase, domain N"/>
    <property type="match status" value="1"/>
</dbReference>
<dbReference type="Pfam" id="PF09992">
    <property type="entry name" value="NAGPA"/>
    <property type="match status" value="1"/>
</dbReference>
<keyword evidence="1" id="KW-1133">Transmembrane helix</keyword>
<name>A0A1G5K7N8_9BACL</name>
<dbReference type="Gene3D" id="2.60.120.430">
    <property type="entry name" value="Galactose-binding lectin"/>
    <property type="match status" value="1"/>
</dbReference>
<dbReference type="Proteomes" id="UP000198538">
    <property type="component" value="Unassembled WGS sequence"/>
</dbReference>
<dbReference type="EMBL" id="FMVM01000013">
    <property type="protein sequence ID" value="SCY95949.1"/>
    <property type="molecule type" value="Genomic_DNA"/>
</dbReference>
<reference evidence="4" key="1">
    <citation type="submission" date="2016-10" db="EMBL/GenBank/DDBJ databases">
        <authorList>
            <person name="Varghese N."/>
            <person name="Submissions S."/>
        </authorList>
    </citation>
    <scope>NUCLEOTIDE SEQUENCE [LARGE SCALE GENOMIC DNA]</scope>
    <source>
        <strain evidence="4">BL9</strain>
    </source>
</reference>
<dbReference type="Pfam" id="PF07833">
    <property type="entry name" value="Cu_amine_oxidN1"/>
    <property type="match status" value="1"/>
</dbReference>
<dbReference type="PANTHER" id="PTHR40446">
    <property type="entry name" value="N-ACETYLGLUCOSAMINE-1-PHOSPHODIESTER ALPHA-N-ACETYLGLUCOSAMINIDASE"/>
    <property type="match status" value="1"/>
</dbReference>
<evidence type="ECO:0000259" key="2">
    <source>
        <dbReference type="SMART" id="SM00635"/>
    </source>
</evidence>
<keyword evidence="1" id="KW-0812">Transmembrane</keyword>
<keyword evidence="4" id="KW-1185">Reference proteome</keyword>
<dbReference type="InterPro" id="IPR036582">
    <property type="entry name" value="Mao_N_sf"/>
</dbReference>
<dbReference type="InterPro" id="IPR003343">
    <property type="entry name" value="Big_2"/>
</dbReference>
<gene>
    <name evidence="3" type="ORF">SAMN05720606_11398</name>
</gene>
<evidence type="ECO:0000313" key="3">
    <source>
        <dbReference type="EMBL" id="SCY95949.1"/>
    </source>
</evidence>
<keyword evidence="1" id="KW-0472">Membrane</keyword>
<dbReference type="PANTHER" id="PTHR40446:SF2">
    <property type="entry name" value="N-ACETYLGLUCOSAMINE-1-PHOSPHODIESTER ALPHA-N-ACETYLGLUCOSAMINIDASE"/>
    <property type="match status" value="1"/>
</dbReference>
<protein>
    <submittedName>
        <fullName evidence="3">Copper amine oxidase N-terminal domain-containing protein</fullName>
    </submittedName>
</protein>
<evidence type="ECO:0000313" key="4">
    <source>
        <dbReference type="Proteomes" id="UP000198538"/>
    </source>
</evidence>
<organism evidence="3 4">
    <name type="scientific">Paenibacillus polysaccharolyticus</name>
    <dbReference type="NCBI Taxonomy" id="582692"/>
    <lineage>
        <taxon>Bacteria</taxon>
        <taxon>Bacillati</taxon>
        <taxon>Bacillota</taxon>
        <taxon>Bacilli</taxon>
        <taxon>Bacillales</taxon>
        <taxon>Paenibacillaceae</taxon>
        <taxon>Paenibacillus</taxon>
    </lineage>
</organism>
<sequence length="1000" mass="106006">MVICKHIKLDLNPFNYEGLNINMQDDSQVWRFTLYLGLFLPEKPLIFMINVTFSTKNSLLIEGYARDHAVRLSLGRICVISKIDIQDGRDVSNMLGKHGKQLEGVKYNKAKKWAIVTLAGVIWIAPVMSAGGQMWSGTSWQSVAAAASTNTSKLGEEILTSGAKLMKYRYTTTRSGSKVNVLADVIQVDLQNPYVKLDVMTGKGNKLNSKQSTGGMAKENGAVAAVNGDYFNVSGEMSPIGGQVSDGVLVSTPSELKGMYALTVTKDGKPMIDEYSFDGTVKAQDGSTFALRGINKEDYTVETGAGTYSHVNSMYIYTPAWTSTKRPNDPSTTPTEVLVQNGVITQISDKKALNMTVPPDGYILRAHGTAATWVMSHLSVGQTVGADYKLVAKTTGQSVDPNNLEMMIGGHTILVNGGQAASFSRNIASSGIGGVRARTAVGYSQDGRYVYIIAAEKNGNSSGMSLTELQSFMTSIGVWKGMNLDGGGSTTMVTRPLGEQSASLTFNTEYGTEQRQVVNTLGVFSTAPEGKLKGFAVSGNQTLLAGQEGKYSAKGYDTYYNPISTGNIPLTWKSSNNGIVSVSNGTIKGVKPGTATLTATSSGASSSIKVTVLGGNELASLTAGSGLGSLQAGTTLSIPVTATTKSGQSVTVPADSLTWEFIGFKGKVSGDQLTVSSVNDGAQVGYAIGRYDGYSTVVVLSAAASETIWENFENANYPINFTTNVAGVTGSAAVVAGTGEKAGSKVLQLSYDMTGGTGKMYAYAQLNGSTGRDVSAAATSMSMDVMGDKSLNWLRAEFTDAKGKTVYADLAKVIDWNGWKKVNVDLNGLNIAYPAKLKRVYVVNVEDGQDERAMTGTIAFDNIAFTMPSKSSEVGLPTGTASLVLGQKSMTVNGTKKTIDATPVLKNGTTYVPIKHVLDAFGGQANWDGKNQRITVIRGSKLIDLVVGQKEFVLNGKRQSATVAPYVSGGRTLVPLRLVSEQLGLTVKWEQNTKTVTISS</sequence>
<dbReference type="AlphaFoldDB" id="A0A1G5K7N8"/>
<dbReference type="SMART" id="SM00635">
    <property type="entry name" value="BID_2"/>
    <property type="match status" value="1"/>
</dbReference>
<dbReference type="InterPro" id="IPR018711">
    <property type="entry name" value="NAGPA"/>
</dbReference>
<feature type="domain" description="BIG2" evidence="2">
    <location>
        <begin position="531"/>
        <end position="611"/>
    </location>
</feature>
<dbReference type="InterPro" id="IPR012854">
    <property type="entry name" value="Cu_amine_oxidase-like_N"/>
</dbReference>
<feature type="transmembrane region" description="Helical" evidence="1">
    <location>
        <begin position="113"/>
        <end position="135"/>
    </location>
</feature>
<dbReference type="Gene3D" id="3.30.457.10">
    <property type="entry name" value="Copper amine oxidase-like, N-terminal domain"/>
    <property type="match status" value="1"/>
</dbReference>
<proteinExistence type="predicted"/>
<dbReference type="SUPFAM" id="SSF49373">
    <property type="entry name" value="Invasin/intimin cell-adhesion fragments"/>
    <property type="match status" value="1"/>
</dbReference>
<dbReference type="Gene3D" id="2.60.40.1080">
    <property type="match status" value="1"/>
</dbReference>
<accession>A0A1G5K7N8</accession>